<dbReference type="Proteomes" id="UP001500467">
    <property type="component" value="Unassembled WGS sequence"/>
</dbReference>
<dbReference type="RefSeq" id="WP_253857520.1">
    <property type="nucleotide sequence ID" value="NZ_BAAALM010000015.1"/>
</dbReference>
<dbReference type="InterPro" id="IPR037401">
    <property type="entry name" value="SnoaL-like"/>
</dbReference>
<feature type="domain" description="SnoaL-like" evidence="1">
    <location>
        <begin position="9"/>
        <end position="133"/>
    </location>
</feature>
<dbReference type="EMBL" id="BAAALM010000015">
    <property type="protein sequence ID" value="GAA1212596.1"/>
    <property type="molecule type" value="Genomic_DNA"/>
</dbReference>
<proteinExistence type="predicted"/>
<sequence>MDLPREFRDLLDRDHITTLIARYVTTLDNGEFDMEWGRSLFTDDVHIEFPLGPVDGVERVVEQHRAVMSSWDRTLHFSSDHVVELDGDRAEVWGRLVALHVHANAEPRAPLIAAQKLQATTVRTADGWRFERVVLRPSWTTGEPPTDIEQVIR</sequence>
<comment type="caution">
    <text evidence="2">The sequence shown here is derived from an EMBL/GenBank/DDBJ whole genome shotgun (WGS) entry which is preliminary data.</text>
</comment>
<name>A0ABN1VIM6_9PSEU</name>
<accession>A0ABN1VIM6</accession>
<keyword evidence="3" id="KW-1185">Reference proteome</keyword>
<dbReference type="Gene3D" id="3.10.450.50">
    <property type="match status" value="1"/>
</dbReference>
<reference evidence="2 3" key="1">
    <citation type="journal article" date="2019" name="Int. J. Syst. Evol. Microbiol.">
        <title>The Global Catalogue of Microorganisms (GCM) 10K type strain sequencing project: providing services to taxonomists for standard genome sequencing and annotation.</title>
        <authorList>
            <consortium name="The Broad Institute Genomics Platform"/>
            <consortium name="The Broad Institute Genome Sequencing Center for Infectious Disease"/>
            <person name="Wu L."/>
            <person name="Ma J."/>
        </authorList>
    </citation>
    <scope>NUCLEOTIDE SEQUENCE [LARGE SCALE GENOMIC DNA]</scope>
    <source>
        <strain evidence="2 3">JCM 13022</strain>
    </source>
</reference>
<dbReference type="InterPro" id="IPR032710">
    <property type="entry name" value="NTF2-like_dom_sf"/>
</dbReference>
<organism evidence="2 3">
    <name type="scientific">Prauserella alba</name>
    <dbReference type="NCBI Taxonomy" id="176898"/>
    <lineage>
        <taxon>Bacteria</taxon>
        <taxon>Bacillati</taxon>
        <taxon>Actinomycetota</taxon>
        <taxon>Actinomycetes</taxon>
        <taxon>Pseudonocardiales</taxon>
        <taxon>Pseudonocardiaceae</taxon>
        <taxon>Prauserella</taxon>
    </lineage>
</organism>
<gene>
    <name evidence="2" type="ORF">GCM10009675_37370</name>
</gene>
<evidence type="ECO:0000313" key="2">
    <source>
        <dbReference type="EMBL" id="GAA1212596.1"/>
    </source>
</evidence>
<evidence type="ECO:0000259" key="1">
    <source>
        <dbReference type="Pfam" id="PF13577"/>
    </source>
</evidence>
<dbReference type="SUPFAM" id="SSF54427">
    <property type="entry name" value="NTF2-like"/>
    <property type="match status" value="1"/>
</dbReference>
<dbReference type="Pfam" id="PF13577">
    <property type="entry name" value="SnoaL_4"/>
    <property type="match status" value="1"/>
</dbReference>
<evidence type="ECO:0000313" key="3">
    <source>
        <dbReference type="Proteomes" id="UP001500467"/>
    </source>
</evidence>
<protein>
    <submittedName>
        <fullName evidence="2">Nuclear transport factor 2 family protein</fullName>
    </submittedName>
</protein>